<accession>A0A4R0NWY1</accession>
<keyword evidence="2" id="KW-1185">Reference proteome</keyword>
<sequence length="400" mass="47455">MKYSKFCCYKPHISSLTNKEIESPYLVLDELFTKRTMEDFQNSLWTLQRTIFKDNEWRNYDPADFYIFCYDLIRFTDTLWLVNKYSPGLSSSLNNIADESSEPGLMDNLNRLFTHHGNKDAHEENDKSRTVLSNFFDYHYNGFNRSDLYCYLQLALDASYMRNDKYEYFCMEDHKLASDFFNLSELIEEGYKIYQHGAHILPRLPSCKETKLAIDYDRPTLLSYECIAKPHDLAGDFFLYYLDIYHIHSGLDNWKALLYEKDFWKKANNPGNLIYLYECLIKLIESIWMMCVKNDLEKYTGNYKIKTGETVSLARNCSLEEQANPLLAIQRFFAFKKMHEWRTLLHKWLVYSLSNSEKNVPKNQYKTDLAFNQLLKLLEASHLIFNTQKEAEDIVDQTNP</sequence>
<evidence type="ECO:0000313" key="2">
    <source>
        <dbReference type="Proteomes" id="UP000293347"/>
    </source>
</evidence>
<proteinExistence type="predicted"/>
<protein>
    <submittedName>
        <fullName evidence="1">Uncharacterized protein</fullName>
    </submittedName>
</protein>
<name>A0A4R0NWY1_9SPHI</name>
<dbReference type="AlphaFoldDB" id="A0A4R0NWY1"/>
<reference evidence="1 2" key="1">
    <citation type="submission" date="2019-02" db="EMBL/GenBank/DDBJ databases">
        <title>Pedobacter sp. RP-1-14 sp. nov., isolated from Arctic soil.</title>
        <authorList>
            <person name="Dahal R.H."/>
        </authorList>
    </citation>
    <scope>NUCLEOTIDE SEQUENCE [LARGE SCALE GENOMIC DNA]</scope>
    <source>
        <strain evidence="1 2">RP-1-14</strain>
    </source>
</reference>
<dbReference type="Proteomes" id="UP000293347">
    <property type="component" value="Unassembled WGS sequence"/>
</dbReference>
<dbReference type="EMBL" id="SJSL01000001">
    <property type="protein sequence ID" value="TCD03574.1"/>
    <property type="molecule type" value="Genomic_DNA"/>
</dbReference>
<comment type="caution">
    <text evidence="1">The sequence shown here is derived from an EMBL/GenBank/DDBJ whole genome shotgun (WGS) entry which is preliminary data.</text>
</comment>
<dbReference type="OrthoDB" id="663319at2"/>
<evidence type="ECO:0000313" key="1">
    <source>
        <dbReference type="EMBL" id="TCD03574.1"/>
    </source>
</evidence>
<gene>
    <name evidence="1" type="ORF">EZ437_06355</name>
</gene>
<organism evidence="1 2">
    <name type="scientific">Pedobacter psychroterrae</name>
    <dbReference type="NCBI Taxonomy" id="2530453"/>
    <lineage>
        <taxon>Bacteria</taxon>
        <taxon>Pseudomonadati</taxon>
        <taxon>Bacteroidota</taxon>
        <taxon>Sphingobacteriia</taxon>
        <taxon>Sphingobacteriales</taxon>
        <taxon>Sphingobacteriaceae</taxon>
        <taxon>Pedobacter</taxon>
    </lineage>
</organism>
<dbReference type="RefSeq" id="WP_131594325.1">
    <property type="nucleotide sequence ID" value="NZ_SJSL01000001.1"/>
</dbReference>